<reference evidence="2" key="2">
    <citation type="submission" date="2021-12" db="EMBL/GenBank/DDBJ databases">
        <title>Resequencing data analysis of finger millet.</title>
        <authorList>
            <person name="Hatakeyama M."/>
            <person name="Aluri S."/>
            <person name="Balachadran M.T."/>
            <person name="Sivarajan S.R."/>
            <person name="Poveda L."/>
            <person name="Shimizu-Inatsugi R."/>
            <person name="Schlapbach R."/>
            <person name="Sreeman S.M."/>
            <person name="Shimizu K.K."/>
        </authorList>
    </citation>
    <scope>NUCLEOTIDE SEQUENCE</scope>
</reference>
<dbReference type="Gene3D" id="3.30.497.10">
    <property type="entry name" value="Antithrombin, subunit I, domain 2"/>
    <property type="match status" value="1"/>
</dbReference>
<evidence type="ECO:0000313" key="2">
    <source>
        <dbReference type="EMBL" id="GJN04539.1"/>
    </source>
</evidence>
<gene>
    <name evidence="2" type="primary">ga22097</name>
    <name evidence="2" type="ORF">PR202_ga22097</name>
</gene>
<comment type="similarity">
    <text evidence="1">Belongs to the serpin family.</text>
</comment>
<dbReference type="Proteomes" id="UP001054889">
    <property type="component" value="Unassembled WGS sequence"/>
</dbReference>
<evidence type="ECO:0000313" key="3">
    <source>
        <dbReference type="Proteomes" id="UP001054889"/>
    </source>
</evidence>
<keyword evidence="3" id="KW-1185">Reference proteome</keyword>
<reference evidence="2" key="1">
    <citation type="journal article" date="2018" name="DNA Res.">
        <title>Multiple hybrid de novo genome assembly of finger millet, an orphan allotetraploid crop.</title>
        <authorList>
            <person name="Hatakeyama M."/>
            <person name="Aluri S."/>
            <person name="Balachadran M.T."/>
            <person name="Sivarajan S.R."/>
            <person name="Patrignani A."/>
            <person name="Gruter S."/>
            <person name="Poveda L."/>
            <person name="Shimizu-Inatsugi R."/>
            <person name="Baeten J."/>
            <person name="Francoijs K.J."/>
            <person name="Nataraja K.N."/>
            <person name="Reddy Y.A.N."/>
            <person name="Phadnis S."/>
            <person name="Ravikumar R.L."/>
            <person name="Schlapbach R."/>
            <person name="Sreeman S.M."/>
            <person name="Shimizu K.K."/>
        </authorList>
    </citation>
    <scope>NUCLEOTIDE SEQUENCE</scope>
</reference>
<comment type="caution">
    <text evidence="2">The sequence shown here is derived from an EMBL/GenBank/DDBJ whole genome shotgun (WGS) entry which is preliminary data.</text>
</comment>
<name>A0AAV5D1P3_ELECO</name>
<dbReference type="InterPro" id="IPR042178">
    <property type="entry name" value="Serpin_sf_1"/>
</dbReference>
<organism evidence="2 3">
    <name type="scientific">Eleusine coracana subsp. coracana</name>
    <dbReference type="NCBI Taxonomy" id="191504"/>
    <lineage>
        <taxon>Eukaryota</taxon>
        <taxon>Viridiplantae</taxon>
        <taxon>Streptophyta</taxon>
        <taxon>Embryophyta</taxon>
        <taxon>Tracheophyta</taxon>
        <taxon>Spermatophyta</taxon>
        <taxon>Magnoliopsida</taxon>
        <taxon>Liliopsida</taxon>
        <taxon>Poales</taxon>
        <taxon>Poaceae</taxon>
        <taxon>PACMAD clade</taxon>
        <taxon>Chloridoideae</taxon>
        <taxon>Cynodonteae</taxon>
        <taxon>Eleusininae</taxon>
        <taxon>Eleusine</taxon>
    </lineage>
</organism>
<proteinExistence type="inferred from homology"/>
<protein>
    <submittedName>
        <fullName evidence="2">Uncharacterized protein</fullName>
    </submittedName>
</protein>
<accession>A0AAV5D1P3</accession>
<sequence length="125" mass="12849">MVTAVSVHASLALVTAGARGATLARLLAFLGAPSVKELAEFGSNVTHRVIAMETLVACRQGDMAILSNAFTISSTIPLSSVNNVAPLHGTISLIGSAAFTPCQATLLEGPQRARAPEVAEVIVLR</sequence>
<dbReference type="EMBL" id="BQKI01000011">
    <property type="protein sequence ID" value="GJN04539.1"/>
    <property type="molecule type" value="Genomic_DNA"/>
</dbReference>
<evidence type="ECO:0000256" key="1">
    <source>
        <dbReference type="ARBA" id="ARBA00009500"/>
    </source>
</evidence>
<dbReference type="AlphaFoldDB" id="A0AAV5D1P3"/>
<dbReference type="InterPro" id="IPR036186">
    <property type="entry name" value="Serpin_sf"/>
</dbReference>
<dbReference type="SUPFAM" id="SSF56574">
    <property type="entry name" value="Serpins"/>
    <property type="match status" value="1"/>
</dbReference>